<sequence>LSKSPTGCRGASFKQPRPLFFVWTWLFLVFLCAMASLHPHDHFYSNGNSGHSSHSASPEAEKMLKNPNGAPGPEADAIPDGLEVNTGLNYSTAPQPYQPTPTPQPYYDQHHHAHVPRTDCTETTYTNKHHAPTPEKRHTEDGTICGLRKPTFWLLGLSSLLFCALIGVAGGLGAMLASKNSEIASLQSPAASSASASPTSSASVAFDLSKPAETDTPISLNKCPGSNSELTYEVPGTNLTFSKDCGTDYLYNDIAQVPAKNFEECLRYCAAFNLQQQSRKGPCKGVVYIFKGEQGEDNNWCWMKYTKNNVQNGAKDYTESAWIV</sequence>
<dbReference type="STRING" id="1573173.A0A166LQB1"/>
<evidence type="ECO:0000313" key="3">
    <source>
        <dbReference type="EMBL" id="KZL63811.1"/>
    </source>
</evidence>
<feature type="transmembrane region" description="Helical" evidence="2">
    <location>
        <begin position="20"/>
        <end position="37"/>
    </location>
</feature>
<reference evidence="3 4" key="1">
    <citation type="submission" date="2015-06" db="EMBL/GenBank/DDBJ databases">
        <title>Survival trade-offs in plant roots during colonization by closely related pathogenic and mutualistic fungi.</title>
        <authorList>
            <person name="Hacquard S."/>
            <person name="Kracher B."/>
            <person name="Hiruma K."/>
            <person name="Weinman A."/>
            <person name="Muench P."/>
            <person name="Garrido Oter R."/>
            <person name="Ver Loren van Themaat E."/>
            <person name="Dallerey J.-F."/>
            <person name="Damm U."/>
            <person name="Henrissat B."/>
            <person name="Lespinet O."/>
            <person name="Thon M."/>
            <person name="Kemen E."/>
            <person name="McHardy A.C."/>
            <person name="Schulze-Lefert P."/>
            <person name="O'Connell R.J."/>
        </authorList>
    </citation>
    <scope>NUCLEOTIDE SEQUENCE [LARGE SCALE GENOMIC DNA]</scope>
    <source>
        <strain evidence="3 4">MAFF 238704</strain>
    </source>
</reference>
<feature type="region of interest" description="Disordered" evidence="1">
    <location>
        <begin position="47"/>
        <end position="99"/>
    </location>
</feature>
<evidence type="ECO:0000256" key="2">
    <source>
        <dbReference type="SAM" id="Phobius"/>
    </source>
</evidence>
<accession>A0A166LQB1</accession>
<gene>
    <name evidence="3" type="ORF">CI238_12429</name>
</gene>
<protein>
    <submittedName>
        <fullName evidence="3">Uncharacterized protein</fullName>
    </submittedName>
</protein>
<evidence type="ECO:0000313" key="4">
    <source>
        <dbReference type="Proteomes" id="UP000076584"/>
    </source>
</evidence>
<keyword evidence="2" id="KW-1133">Transmembrane helix</keyword>
<evidence type="ECO:0000256" key="1">
    <source>
        <dbReference type="SAM" id="MobiDB-lite"/>
    </source>
</evidence>
<proteinExistence type="predicted"/>
<dbReference type="EMBL" id="LFIW01002730">
    <property type="protein sequence ID" value="KZL63811.1"/>
    <property type="molecule type" value="Genomic_DNA"/>
</dbReference>
<keyword evidence="4" id="KW-1185">Reference proteome</keyword>
<dbReference type="AlphaFoldDB" id="A0A166LQB1"/>
<dbReference type="Proteomes" id="UP000076584">
    <property type="component" value="Unassembled WGS sequence"/>
</dbReference>
<name>A0A166LQB1_COLIC</name>
<feature type="non-terminal residue" evidence="3">
    <location>
        <position position="1"/>
    </location>
</feature>
<comment type="caution">
    <text evidence="3">The sequence shown here is derived from an EMBL/GenBank/DDBJ whole genome shotgun (WGS) entry which is preliminary data.</text>
</comment>
<keyword evidence="2" id="KW-0812">Transmembrane</keyword>
<feature type="transmembrane region" description="Helical" evidence="2">
    <location>
        <begin position="152"/>
        <end position="177"/>
    </location>
</feature>
<organism evidence="3 4">
    <name type="scientific">Colletotrichum incanum</name>
    <name type="common">Soybean anthracnose fungus</name>
    <dbReference type="NCBI Taxonomy" id="1573173"/>
    <lineage>
        <taxon>Eukaryota</taxon>
        <taxon>Fungi</taxon>
        <taxon>Dikarya</taxon>
        <taxon>Ascomycota</taxon>
        <taxon>Pezizomycotina</taxon>
        <taxon>Sordariomycetes</taxon>
        <taxon>Hypocreomycetidae</taxon>
        <taxon>Glomerellales</taxon>
        <taxon>Glomerellaceae</taxon>
        <taxon>Colletotrichum</taxon>
        <taxon>Colletotrichum spaethianum species complex</taxon>
    </lineage>
</organism>
<feature type="compositionally biased region" description="Low complexity" evidence="1">
    <location>
        <begin position="47"/>
        <end position="58"/>
    </location>
</feature>
<keyword evidence="2" id="KW-0472">Membrane</keyword>